<feature type="domain" description="Pyrrolo-quinoline quinone repeat" evidence="2">
    <location>
        <begin position="48"/>
        <end position="157"/>
    </location>
</feature>
<dbReference type="InterPro" id="IPR018391">
    <property type="entry name" value="PQQ_b-propeller_rpt"/>
</dbReference>
<dbReference type="AlphaFoldDB" id="A0A517MKJ4"/>
<organism evidence="3 4">
    <name type="scientific">Roseimaritima multifibrata</name>
    <dbReference type="NCBI Taxonomy" id="1930274"/>
    <lineage>
        <taxon>Bacteria</taxon>
        <taxon>Pseudomonadati</taxon>
        <taxon>Planctomycetota</taxon>
        <taxon>Planctomycetia</taxon>
        <taxon>Pirellulales</taxon>
        <taxon>Pirellulaceae</taxon>
        <taxon>Roseimaritima</taxon>
    </lineage>
</organism>
<dbReference type="Pfam" id="PF13360">
    <property type="entry name" value="PQQ_2"/>
    <property type="match status" value="3"/>
</dbReference>
<keyword evidence="1" id="KW-0732">Signal</keyword>
<sequence length="425" mass="45793" precursor="true">MLRYFTVLTLLGFCGMATADESWTQWRGESQNGIVAGSDFPISWSNEKGISWQSKLPGKGGSTPVHKAGKIFVTAGVDEINHLMAIDAADGSIAWDVEVGKERVSEHGKNHRKGSGSNPSAVIDGEKVFAYYRSGDLIATSLDGKVLWQTNLQDRYGEDTLWWNLGTSPIPTDKSLVIAVMQSDFSYLVGLDKESGKEIWKIDRNLDAPKESAQSYTTPVSMTVDGKAILAVLGADHLTLHDAETGKELAQLGGFNPGGEQFYRSIASPVAEGNIVVCPYARGGTLTGVDAKKLLAGEGKDAIAWFRDDLGTDVPSPAARDGKIYLLRDKDGLACLDAASGKTEWTTELPRSRLSFTASPLVSDTHLYATREDGTTFVISLENHEVVATNEAGSGEPFTVASLVPLNGDLLQRTPDQIVRIKGEK</sequence>
<dbReference type="PANTHER" id="PTHR34512:SF30">
    <property type="entry name" value="OUTER MEMBRANE PROTEIN ASSEMBLY FACTOR BAMB"/>
    <property type="match status" value="1"/>
</dbReference>
<feature type="domain" description="Pyrrolo-quinoline quinone repeat" evidence="2">
    <location>
        <begin position="169"/>
        <end position="292"/>
    </location>
</feature>
<feature type="signal peptide" evidence="1">
    <location>
        <begin position="1"/>
        <end position="19"/>
    </location>
</feature>
<dbReference type="InterPro" id="IPR002372">
    <property type="entry name" value="PQQ_rpt_dom"/>
</dbReference>
<evidence type="ECO:0000259" key="2">
    <source>
        <dbReference type="Pfam" id="PF13360"/>
    </source>
</evidence>
<dbReference type="Gene3D" id="2.40.10.480">
    <property type="match status" value="1"/>
</dbReference>
<dbReference type="Gene3D" id="2.130.10.10">
    <property type="entry name" value="YVTN repeat-like/Quinoprotein amine dehydrogenase"/>
    <property type="match status" value="1"/>
</dbReference>
<gene>
    <name evidence="3" type="ORF">FF011L_42050</name>
</gene>
<feature type="domain" description="Pyrrolo-quinoline quinone repeat" evidence="2">
    <location>
        <begin position="310"/>
        <end position="382"/>
    </location>
</feature>
<dbReference type="PANTHER" id="PTHR34512">
    <property type="entry name" value="CELL SURFACE PROTEIN"/>
    <property type="match status" value="1"/>
</dbReference>
<name>A0A517MKJ4_9BACT</name>
<feature type="chain" id="PRO_5021971021" evidence="1">
    <location>
        <begin position="20"/>
        <end position="425"/>
    </location>
</feature>
<dbReference type="Proteomes" id="UP000320672">
    <property type="component" value="Chromosome"/>
</dbReference>
<dbReference type="KEGG" id="rml:FF011L_42050"/>
<evidence type="ECO:0000313" key="3">
    <source>
        <dbReference type="EMBL" id="QDS95409.1"/>
    </source>
</evidence>
<accession>A0A517MKJ4</accession>
<dbReference type="EMBL" id="CP036262">
    <property type="protein sequence ID" value="QDS95409.1"/>
    <property type="molecule type" value="Genomic_DNA"/>
</dbReference>
<dbReference type="InterPro" id="IPR015943">
    <property type="entry name" value="WD40/YVTN_repeat-like_dom_sf"/>
</dbReference>
<dbReference type="RefSeq" id="WP_218932751.1">
    <property type="nucleotide sequence ID" value="NZ_CP036262.1"/>
</dbReference>
<evidence type="ECO:0000313" key="4">
    <source>
        <dbReference type="Proteomes" id="UP000320672"/>
    </source>
</evidence>
<keyword evidence="4" id="KW-1185">Reference proteome</keyword>
<dbReference type="SUPFAM" id="SSF50998">
    <property type="entry name" value="Quinoprotein alcohol dehydrogenase-like"/>
    <property type="match status" value="1"/>
</dbReference>
<reference evidence="3 4" key="1">
    <citation type="submission" date="2019-02" db="EMBL/GenBank/DDBJ databases">
        <title>Deep-cultivation of Planctomycetes and their phenomic and genomic characterization uncovers novel biology.</title>
        <authorList>
            <person name="Wiegand S."/>
            <person name="Jogler M."/>
            <person name="Boedeker C."/>
            <person name="Pinto D."/>
            <person name="Vollmers J."/>
            <person name="Rivas-Marin E."/>
            <person name="Kohn T."/>
            <person name="Peeters S.H."/>
            <person name="Heuer A."/>
            <person name="Rast P."/>
            <person name="Oberbeckmann S."/>
            <person name="Bunk B."/>
            <person name="Jeske O."/>
            <person name="Meyerdierks A."/>
            <person name="Storesund J.E."/>
            <person name="Kallscheuer N."/>
            <person name="Luecker S."/>
            <person name="Lage O.M."/>
            <person name="Pohl T."/>
            <person name="Merkel B.J."/>
            <person name="Hornburger P."/>
            <person name="Mueller R.-W."/>
            <person name="Bruemmer F."/>
            <person name="Labrenz M."/>
            <person name="Spormann A.M."/>
            <person name="Op den Camp H."/>
            <person name="Overmann J."/>
            <person name="Amann R."/>
            <person name="Jetten M.S.M."/>
            <person name="Mascher T."/>
            <person name="Medema M.H."/>
            <person name="Devos D.P."/>
            <person name="Kaster A.-K."/>
            <person name="Ovreas L."/>
            <person name="Rohde M."/>
            <person name="Galperin M.Y."/>
            <person name="Jogler C."/>
        </authorList>
    </citation>
    <scope>NUCLEOTIDE SEQUENCE [LARGE SCALE GENOMIC DNA]</scope>
    <source>
        <strain evidence="3 4">FF011L</strain>
    </source>
</reference>
<dbReference type="SMART" id="SM00564">
    <property type="entry name" value="PQQ"/>
    <property type="match status" value="5"/>
</dbReference>
<protein>
    <submittedName>
        <fullName evidence="3">Outer membrane biogenesis protein BamB</fullName>
    </submittedName>
</protein>
<evidence type="ECO:0000256" key="1">
    <source>
        <dbReference type="SAM" id="SignalP"/>
    </source>
</evidence>
<dbReference type="InterPro" id="IPR011047">
    <property type="entry name" value="Quinoprotein_ADH-like_sf"/>
</dbReference>
<proteinExistence type="predicted"/>